<dbReference type="EMBL" id="CM000766">
    <property type="protein sequence ID" value="OQU80238.1"/>
    <property type="molecule type" value="Genomic_DNA"/>
</dbReference>
<keyword evidence="9" id="KW-1185">Reference proteome</keyword>
<organism evidence="8 9">
    <name type="scientific">Sorghum bicolor</name>
    <name type="common">Sorghum</name>
    <name type="synonym">Sorghum vulgare</name>
    <dbReference type="NCBI Taxonomy" id="4558"/>
    <lineage>
        <taxon>Eukaryota</taxon>
        <taxon>Viridiplantae</taxon>
        <taxon>Streptophyta</taxon>
        <taxon>Embryophyta</taxon>
        <taxon>Tracheophyta</taxon>
        <taxon>Spermatophyta</taxon>
        <taxon>Magnoliopsida</taxon>
        <taxon>Liliopsida</taxon>
        <taxon>Poales</taxon>
        <taxon>Poaceae</taxon>
        <taxon>PACMAD clade</taxon>
        <taxon>Panicoideae</taxon>
        <taxon>Andropogonodae</taxon>
        <taxon>Andropogoneae</taxon>
        <taxon>Sorghinae</taxon>
        <taxon>Sorghum</taxon>
    </lineage>
</organism>
<dbReference type="GO" id="GO:0000178">
    <property type="term" value="C:exosome (RNase complex)"/>
    <property type="evidence" value="ECO:0000318"/>
    <property type="project" value="GO_Central"/>
</dbReference>
<evidence type="ECO:0000313" key="8">
    <source>
        <dbReference type="EMBL" id="OQU80238.1"/>
    </source>
</evidence>
<keyword evidence="6" id="KW-0238">DNA-binding</keyword>
<keyword evidence="3 6" id="KW-0698">rRNA processing</keyword>
<comment type="subcellular location">
    <subcellularLocation>
        <location evidence="6">Cytoplasm</location>
    </subcellularLocation>
    <subcellularLocation>
        <location evidence="6">Nucleus</location>
        <location evidence="6">Nucleolus</location>
    </subcellularLocation>
    <subcellularLocation>
        <location evidence="1 6">Nucleus</location>
    </subcellularLocation>
</comment>
<dbReference type="GO" id="GO:0005730">
    <property type="term" value="C:nucleolus"/>
    <property type="evidence" value="ECO:0000318"/>
    <property type="project" value="GO_Central"/>
</dbReference>
<proteinExistence type="inferred from homology"/>
<dbReference type="InParanoid" id="A0A1Z5R918"/>
<dbReference type="Pfam" id="PF04000">
    <property type="entry name" value="Sas10_Utp3"/>
    <property type="match status" value="1"/>
</dbReference>
<dbReference type="GO" id="GO:0003677">
    <property type="term" value="F:DNA binding"/>
    <property type="evidence" value="ECO:0000318"/>
    <property type="project" value="GO_Central"/>
</dbReference>
<evidence type="ECO:0000256" key="6">
    <source>
        <dbReference type="RuleBase" id="RU368003"/>
    </source>
</evidence>
<evidence type="ECO:0000256" key="4">
    <source>
        <dbReference type="ARBA" id="ARBA00022884"/>
    </source>
</evidence>
<name>A0A1Z5R918_SORBI</name>
<keyword evidence="4 6" id="KW-0694">RNA-binding</keyword>
<accession>A0A1Z5R918</accession>
<dbReference type="PANTHER" id="PTHR15341">
    <property type="entry name" value="SUN-COR STEROID HORMONE RECEPTOR CO-REPRESSOR"/>
    <property type="match status" value="1"/>
</dbReference>
<comment type="function">
    <text evidence="6">Plays a role in the recruitment of the exosome to pre-rRNA to mediate the 3'-5' end processing of the 5.8S rRNA.</text>
</comment>
<comment type="similarity">
    <text evidence="2 6">Belongs to the C1D family.</text>
</comment>
<evidence type="ECO:0000313" key="9">
    <source>
        <dbReference type="Proteomes" id="UP000000768"/>
    </source>
</evidence>
<dbReference type="GO" id="GO:0005737">
    <property type="term" value="C:cytoplasm"/>
    <property type="evidence" value="ECO:0007669"/>
    <property type="project" value="UniProtKB-SubCell"/>
</dbReference>
<gene>
    <name evidence="8" type="ORF">SORBI_3007G098100</name>
</gene>
<evidence type="ECO:0000256" key="5">
    <source>
        <dbReference type="ARBA" id="ARBA00023242"/>
    </source>
</evidence>
<reference evidence="9" key="2">
    <citation type="journal article" date="2018" name="Plant J.">
        <title>The Sorghum bicolor reference genome: improved assembly, gene annotations, a transcriptome atlas, and signatures of genome organization.</title>
        <authorList>
            <person name="McCormick R.F."/>
            <person name="Truong S.K."/>
            <person name="Sreedasyam A."/>
            <person name="Jenkins J."/>
            <person name="Shu S."/>
            <person name="Sims D."/>
            <person name="Kennedy M."/>
            <person name="Amirebrahimi M."/>
            <person name="Weers B.D."/>
            <person name="McKinley B."/>
            <person name="Mattison A."/>
            <person name="Morishige D.T."/>
            <person name="Grimwood J."/>
            <person name="Schmutz J."/>
            <person name="Mullet J.E."/>
        </authorList>
    </citation>
    <scope>NUCLEOTIDE SEQUENCE [LARGE SCALE GENOMIC DNA]</scope>
    <source>
        <strain evidence="9">cv. BTx623</strain>
    </source>
</reference>
<feature type="compositionally biased region" description="Basic and acidic residues" evidence="7">
    <location>
        <begin position="132"/>
        <end position="153"/>
    </location>
</feature>
<evidence type="ECO:0000256" key="1">
    <source>
        <dbReference type="ARBA" id="ARBA00004123"/>
    </source>
</evidence>
<dbReference type="eggNOG" id="KOG4835">
    <property type="taxonomic scope" value="Eukaryota"/>
</dbReference>
<evidence type="ECO:0000256" key="2">
    <source>
        <dbReference type="ARBA" id="ARBA00009154"/>
    </source>
</evidence>
<dbReference type="AlphaFoldDB" id="A0A1Z5R918"/>
<evidence type="ECO:0000256" key="3">
    <source>
        <dbReference type="ARBA" id="ARBA00022552"/>
    </source>
</evidence>
<dbReference type="GO" id="GO:0000460">
    <property type="term" value="P:maturation of 5.8S rRNA"/>
    <property type="evidence" value="ECO:0000318"/>
    <property type="project" value="GO_Central"/>
</dbReference>
<dbReference type="GO" id="GO:0010468">
    <property type="term" value="P:regulation of gene expression"/>
    <property type="evidence" value="ECO:0000318"/>
    <property type="project" value="GO_Central"/>
</dbReference>
<comment type="subunit">
    <text evidence="6">Monomer and homodimer.</text>
</comment>
<dbReference type="STRING" id="4558.A0A1Z5R918"/>
<dbReference type="Gramene" id="OQU80238">
    <property type="protein sequence ID" value="OQU80238"/>
    <property type="gene ID" value="SORBI_3007G098100"/>
</dbReference>
<protein>
    <recommendedName>
        <fullName evidence="6">Nuclear nucleic acid-binding protein C1D</fullName>
    </recommendedName>
</protein>
<dbReference type="Proteomes" id="UP000000768">
    <property type="component" value="Chromosome 7"/>
</dbReference>
<evidence type="ECO:0000256" key="7">
    <source>
        <dbReference type="SAM" id="MobiDB-lite"/>
    </source>
</evidence>
<keyword evidence="6" id="KW-0963">Cytoplasm</keyword>
<dbReference type="InterPro" id="IPR007146">
    <property type="entry name" value="Sas10/Utp3/C1D"/>
</dbReference>
<sequence>MASAAADAVSAVPPSVVSAAEETLAAAESVGDHLSHLLAAAAADPDAVAELPPLLRARAFLAVAQAATSLLAVRLRCSGIDPDEHPIRKESERLSLWQEKLNQFEAWDKAPLRPTTTINTQAAARYDFDNRRPWHKIGEGGEGEIGQRHHDDSEAGVDEAGSQRCGDALRQSNNVGQRDADTSSMEQHPRDQRTRPYAQHALAPEAIVAMPGVLAHEVAYLTPVDDDAPTLPRCRLNHRNWHTHCSLRTWRIQIKIALI</sequence>
<dbReference type="GO" id="GO:0003723">
    <property type="term" value="F:RNA binding"/>
    <property type="evidence" value="ECO:0000318"/>
    <property type="project" value="GO_Central"/>
</dbReference>
<feature type="compositionally biased region" description="Polar residues" evidence="7">
    <location>
        <begin position="170"/>
        <end position="186"/>
    </location>
</feature>
<dbReference type="InterPro" id="IPR011082">
    <property type="entry name" value="Exosome-assoc_fac/DNA_repair"/>
</dbReference>
<dbReference type="PANTHER" id="PTHR15341:SF3">
    <property type="entry name" value="NUCLEAR NUCLEIC ACID-BINDING PROTEIN C1D"/>
    <property type="match status" value="1"/>
</dbReference>
<reference evidence="8 9" key="1">
    <citation type="journal article" date="2009" name="Nature">
        <title>The Sorghum bicolor genome and the diversification of grasses.</title>
        <authorList>
            <person name="Paterson A.H."/>
            <person name="Bowers J.E."/>
            <person name="Bruggmann R."/>
            <person name="Dubchak I."/>
            <person name="Grimwood J."/>
            <person name="Gundlach H."/>
            <person name="Haberer G."/>
            <person name="Hellsten U."/>
            <person name="Mitros T."/>
            <person name="Poliakov A."/>
            <person name="Schmutz J."/>
            <person name="Spannagl M."/>
            <person name="Tang H."/>
            <person name="Wang X."/>
            <person name="Wicker T."/>
            <person name="Bharti A.K."/>
            <person name="Chapman J."/>
            <person name="Feltus F.A."/>
            <person name="Gowik U."/>
            <person name="Grigoriev I.V."/>
            <person name="Lyons E."/>
            <person name="Maher C.A."/>
            <person name="Martis M."/>
            <person name="Narechania A."/>
            <person name="Otillar R.P."/>
            <person name="Penning B.W."/>
            <person name="Salamov A.A."/>
            <person name="Wang Y."/>
            <person name="Zhang L."/>
            <person name="Carpita N.C."/>
            <person name="Freeling M."/>
            <person name="Gingle A.R."/>
            <person name="Hash C.T."/>
            <person name="Keller B."/>
            <person name="Klein P."/>
            <person name="Kresovich S."/>
            <person name="McCann M.C."/>
            <person name="Ming R."/>
            <person name="Peterson D.G."/>
            <person name="Mehboob-ur-Rahman"/>
            <person name="Ware D."/>
            <person name="Westhoff P."/>
            <person name="Mayer K.F."/>
            <person name="Messing J."/>
            <person name="Rokhsar D.S."/>
        </authorList>
    </citation>
    <scope>NUCLEOTIDE SEQUENCE [LARGE SCALE GENOMIC DNA]</scope>
    <source>
        <strain evidence="9">cv. BTx623</strain>
    </source>
</reference>
<dbReference type="FunCoup" id="A0A1Z5R918">
    <property type="interactions" value="609"/>
</dbReference>
<feature type="region of interest" description="Disordered" evidence="7">
    <location>
        <begin position="132"/>
        <end position="196"/>
    </location>
</feature>
<keyword evidence="5 6" id="KW-0539">Nucleus</keyword>